<keyword evidence="3" id="KW-0349">Heme</keyword>
<evidence type="ECO:0000256" key="4">
    <source>
        <dbReference type="ARBA" id="ARBA00022723"/>
    </source>
</evidence>
<dbReference type="InterPro" id="IPR049509">
    <property type="entry name" value="DyP_N"/>
</dbReference>
<dbReference type="PANTHER" id="PTHR30521:SF4">
    <property type="entry name" value="DEFERROCHELATASE"/>
    <property type="match status" value="1"/>
</dbReference>
<proteinExistence type="inferred from homology"/>
<keyword evidence="5" id="KW-0732">Signal</keyword>
<gene>
    <name evidence="11" type="ORF">UCDDA912_g06090</name>
</gene>
<keyword evidence="7" id="KW-0408">Iron</keyword>
<dbReference type="EMBL" id="LCUC01000222">
    <property type="protein sequence ID" value="KKY33952.1"/>
    <property type="molecule type" value="Genomic_DNA"/>
</dbReference>
<evidence type="ECO:0000256" key="3">
    <source>
        <dbReference type="ARBA" id="ARBA00022617"/>
    </source>
</evidence>
<evidence type="ECO:0000313" key="12">
    <source>
        <dbReference type="Proteomes" id="UP000034680"/>
    </source>
</evidence>
<evidence type="ECO:0000259" key="10">
    <source>
        <dbReference type="Pfam" id="PF21105"/>
    </source>
</evidence>
<reference evidence="11 12" key="2">
    <citation type="submission" date="2015-05" db="EMBL/GenBank/DDBJ databases">
        <authorList>
            <person name="Morales-Cruz A."/>
            <person name="Amrine K.C."/>
            <person name="Cantu D."/>
        </authorList>
    </citation>
    <scope>NUCLEOTIDE SEQUENCE [LARGE SCALE GENOMIC DNA]</scope>
    <source>
        <strain evidence="11">DA912</strain>
    </source>
</reference>
<comment type="similarity">
    <text evidence="8">Belongs to the DyP-type peroxidase family.</text>
</comment>
<evidence type="ECO:0000256" key="8">
    <source>
        <dbReference type="ARBA" id="ARBA00025737"/>
    </source>
</evidence>
<keyword evidence="12" id="KW-1185">Reference proteome</keyword>
<dbReference type="OrthoDB" id="3207336at2759"/>
<keyword evidence="6" id="KW-0560">Oxidoreductase</keyword>
<accession>A0A0G2FHL4</accession>
<evidence type="ECO:0000256" key="2">
    <source>
        <dbReference type="ARBA" id="ARBA00022559"/>
    </source>
</evidence>
<dbReference type="AlphaFoldDB" id="A0A0G2FHL4"/>
<evidence type="ECO:0000313" key="11">
    <source>
        <dbReference type="EMBL" id="KKY33952.1"/>
    </source>
</evidence>
<dbReference type="PROSITE" id="PS51404">
    <property type="entry name" value="DYP_PEROXIDASE"/>
    <property type="match status" value="1"/>
</dbReference>
<keyword evidence="4" id="KW-0479">Metal-binding</keyword>
<organism evidence="11 12">
    <name type="scientific">Diaporthe ampelina</name>
    <dbReference type="NCBI Taxonomy" id="1214573"/>
    <lineage>
        <taxon>Eukaryota</taxon>
        <taxon>Fungi</taxon>
        <taxon>Dikarya</taxon>
        <taxon>Ascomycota</taxon>
        <taxon>Pezizomycotina</taxon>
        <taxon>Sordariomycetes</taxon>
        <taxon>Sordariomycetidae</taxon>
        <taxon>Diaporthales</taxon>
        <taxon>Diaporthaceae</taxon>
        <taxon>Diaporthe</taxon>
    </lineage>
</organism>
<evidence type="ECO:0000256" key="5">
    <source>
        <dbReference type="ARBA" id="ARBA00022729"/>
    </source>
</evidence>
<name>A0A0G2FHL4_9PEZI</name>
<evidence type="ECO:0000259" key="9">
    <source>
        <dbReference type="Pfam" id="PF20628"/>
    </source>
</evidence>
<dbReference type="NCBIfam" id="TIGR01413">
    <property type="entry name" value="Dyp_perox_fam"/>
    <property type="match status" value="1"/>
</dbReference>
<evidence type="ECO:0000256" key="1">
    <source>
        <dbReference type="ARBA" id="ARBA00001970"/>
    </source>
</evidence>
<dbReference type="GO" id="GO:0004601">
    <property type="term" value="F:peroxidase activity"/>
    <property type="evidence" value="ECO:0007669"/>
    <property type="project" value="UniProtKB-KW"/>
</dbReference>
<evidence type="ECO:0000256" key="6">
    <source>
        <dbReference type="ARBA" id="ARBA00023002"/>
    </source>
</evidence>
<dbReference type="Proteomes" id="UP000034680">
    <property type="component" value="Unassembled WGS sequence"/>
</dbReference>
<dbReference type="GO" id="GO:0046872">
    <property type="term" value="F:metal ion binding"/>
    <property type="evidence" value="ECO:0007669"/>
    <property type="project" value="UniProtKB-KW"/>
</dbReference>
<protein>
    <submittedName>
        <fullName evidence="11">Putative dyp-type peroxidase family protein</fullName>
    </submittedName>
</protein>
<dbReference type="SUPFAM" id="SSF54909">
    <property type="entry name" value="Dimeric alpha+beta barrel"/>
    <property type="match status" value="1"/>
</dbReference>
<reference evidence="11 12" key="1">
    <citation type="submission" date="2015-05" db="EMBL/GenBank/DDBJ databases">
        <title>Distinctive expansion of gene families associated with plant cell wall degradation and secondary metabolism in the genomes of grapevine trunk pathogens.</title>
        <authorList>
            <person name="Lawrence D.P."/>
            <person name="Travadon R."/>
            <person name="Rolshausen P.E."/>
            <person name="Baumgartner K."/>
        </authorList>
    </citation>
    <scope>NUCLEOTIDE SEQUENCE [LARGE SCALE GENOMIC DNA]</scope>
    <source>
        <strain evidence="11">DA912</strain>
    </source>
</reference>
<keyword evidence="2 11" id="KW-0575">Peroxidase</keyword>
<dbReference type="Pfam" id="PF21105">
    <property type="entry name" value="DyP_N"/>
    <property type="match status" value="1"/>
</dbReference>
<feature type="domain" description="Dyp-type peroxidase C-terminal" evidence="9">
    <location>
        <begin position="314"/>
        <end position="391"/>
    </location>
</feature>
<dbReference type="GO" id="GO:0005829">
    <property type="term" value="C:cytosol"/>
    <property type="evidence" value="ECO:0007669"/>
    <property type="project" value="TreeGrafter"/>
</dbReference>
<sequence>MASSIDLNNIQGDILSGLPKKAETFYFFEIDKDHVDAFRAHLHKVVPLIASDKSVSSGREQIRAHKQHHSQLLSVAFANIAFSSKGLNKIGINAAEAKDDGFTAGMLSDAKALGDAGTAADGKPFDPKWIPEFKKGAIDGVIAVAGDCEHSINKKLDEILAVFHNTVHKVINIFGHSRPGKESGHEHFGFLDGVSNPAVEGVSEDLSTQGPVRQGIILVGRDGDDKKDQRPGWAKDGSFLAFRFLQQLVPEFDRFLELNAPRVNDPAVDTAELLGARLTGRWKSGAPIQVTPFQDDPELAADPKKNNVFTFEKGNQEKCPFASHVRKMNPRGDLENEDIEERRVMRRGIQYGPEVNAREKEQHKTEKDRGLLFVSYQSSLEKGFQFLQKSWANDVTFPPFAPEGQQPGFDPLIGQVDNTVHNEGQRTMTGADPQNVANSLDLGFQVWVVPKGGEYFFSPSISALRDTFAKKSVDEL</sequence>
<dbReference type="GO" id="GO:0020037">
    <property type="term" value="F:heme binding"/>
    <property type="evidence" value="ECO:0007669"/>
    <property type="project" value="InterPro"/>
</dbReference>
<comment type="caution">
    <text evidence="11">The sequence shown here is derived from an EMBL/GenBank/DDBJ whole genome shotgun (WGS) entry which is preliminary data.</text>
</comment>
<dbReference type="InterPro" id="IPR011008">
    <property type="entry name" value="Dimeric_a/b-barrel"/>
</dbReference>
<comment type="cofactor">
    <cofactor evidence="1">
        <name>heme b</name>
        <dbReference type="ChEBI" id="CHEBI:60344"/>
    </cofactor>
</comment>
<dbReference type="PANTHER" id="PTHR30521">
    <property type="entry name" value="DEFERROCHELATASE/PEROXIDASE"/>
    <property type="match status" value="1"/>
</dbReference>
<dbReference type="InterPro" id="IPR048328">
    <property type="entry name" value="Dyp_perox_C"/>
</dbReference>
<dbReference type="Pfam" id="PF20628">
    <property type="entry name" value="Dyp_perox_C"/>
    <property type="match status" value="1"/>
</dbReference>
<feature type="domain" description="DyP dimeric alpha+beta barrel" evidence="10">
    <location>
        <begin position="9"/>
        <end position="179"/>
    </location>
</feature>
<dbReference type="InterPro" id="IPR006314">
    <property type="entry name" value="Dyp_peroxidase"/>
</dbReference>
<dbReference type="STRING" id="1214573.A0A0G2FHL4"/>
<evidence type="ECO:0000256" key="7">
    <source>
        <dbReference type="ARBA" id="ARBA00023004"/>
    </source>
</evidence>